<evidence type="ECO:0000313" key="3">
    <source>
        <dbReference type="Proteomes" id="UP000242791"/>
    </source>
</evidence>
<accession>A0A1J9RHA3</accession>
<dbReference type="VEuPathDB" id="FungiDB:ACJ73_01248"/>
<organism evidence="2 3">
    <name type="scientific">Blastomyces percursus</name>
    <dbReference type="NCBI Taxonomy" id="1658174"/>
    <lineage>
        <taxon>Eukaryota</taxon>
        <taxon>Fungi</taxon>
        <taxon>Dikarya</taxon>
        <taxon>Ascomycota</taxon>
        <taxon>Pezizomycotina</taxon>
        <taxon>Eurotiomycetes</taxon>
        <taxon>Eurotiomycetidae</taxon>
        <taxon>Onygenales</taxon>
        <taxon>Ajellomycetaceae</taxon>
        <taxon>Blastomyces</taxon>
    </lineage>
</organism>
<gene>
    <name evidence="2" type="ORF">ACJ73_01248</name>
</gene>
<evidence type="ECO:0000256" key="1">
    <source>
        <dbReference type="SAM" id="MobiDB-lite"/>
    </source>
</evidence>
<comment type="caution">
    <text evidence="2">The sequence shown here is derived from an EMBL/GenBank/DDBJ whole genome shotgun (WGS) entry which is preliminary data.</text>
</comment>
<feature type="region of interest" description="Disordered" evidence="1">
    <location>
        <begin position="54"/>
        <end position="78"/>
    </location>
</feature>
<reference evidence="2 3" key="1">
    <citation type="submission" date="2015-08" db="EMBL/GenBank/DDBJ databases">
        <title>Emmonsia species relationships and genome sequence.</title>
        <authorList>
            <person name="Cuomo C.A."/>
            <person name="Schwartz I.S."/>
            <person name="Kenyon C."/>
            <person name="De Hoog G.S."/>
            <person name="Govender N.P."/>
            <person name="Botha A."/>
            <person name="Moreno L."/>
            <person name="De Vries M."/>
            <person name="Munoz J.F."/>
            <person name="Stielow J.B."/>
        </authorList>
    </citation>
    <scope>NUCLEOTIDE SEQUENCE [LARGE SCALE GENOMIC DNA]</scope>
    <source>
        <strain evidence="2 3">EI222</strain>
    </source>
</reference>
<keyword evidence="3" id="KW-1185">Reference proteome</keyword>
<sequence>MAAEISFADENAGLHLGINNGPLAAHYRRKTRSLMSFFDRQGFFEYLLRDRSKSGNSNANLEGSPEDDNQFKSMAGPGRRTCDDHVNDTFDIVTLRKKLIYLCQCGWNEL</sequence>
<protein>
    <submittedName>
        <fullName evidence="2">Uncharacterized protein</fullName>
    </submittedName>
</protein>
<evidence type="ECO:0000313" key="2">
    <source>
        <dbReference type="EMBL" id="OJD27364.1"/>
    </source>
</evidence>
<name>A0A1J9RHA3_9EURO</name>
<proteinExistence type="predicted"/>
<dbReference type="AlphaFoldDB" id="A0A1J9RHA3"/>
<dbReference type="Proteomes" id="UP000242791">
    <property type="component" value="Unassembled WGS sequence"/>
</dbReference>
<dbReference type="EMBL" id="LGTZ01000108">
    <property type="protein sequence ID" value="OJD27364.1"/>
    <property type="molecule type" value="Genomic_DNA"/>
</dbReference>